<dbReference type="AlphaFoldDB" id="A0A7X1B4K4"/>
<keyword evidence="2" id="KW-1185">Reference proteome</keyword>
<sequence>MGFDYEELDFQPTELGDLMLRRRRLPQLGEVDIFEVKLGDYFLMSSLYHEAEWQLSKLGLAEADGEELDVVVGGLGLGYTAVSALEDPRVKSLVVVDYLAPVIEWHKKGLVPMGESLNLDERCRLAHGDFFALSRDTSKSFDPREPDKLHDAILLDIDHTPTNVLHQTNTRFYTQEGLLELAEHLKPHGVFALWADGEPEAEFTAHLKSVFPHAEAHKVVFPNPVTKTDSCGAVYVAKKA</sequence>
<name>A0A7X1B4K4_9BACT</name>
<gene>
    <name evidence="1" type="ORF">H5P27_05720</name>
</gene>
<proteinExistence type="predicted"/>
<dbReference type="RefSeq" id="WP_185659410.1">
    <property type="nucleotide sequence ID" value="NZ_CAWPOO010000006.1"/>
</dbReference>
<dbReference type="Gene3D" id="3.40.50.150">
    <property type="entry name" value="Vaccinia Virus protein VP39"/>
    <property type="match status" value="1"/>
</dbReference>
<reference evidence="1 2" key="1">
    <citation type="submission" date="2020-07" db="EMBL/GenBank/DDBJ databases">
        <authorList>
            <person name="Feng X."/>
        </authorList>
    </citation>
    <scope>NUCLEOTIDE SEQUENCE [LARGE SCALE GENOMIC DNA]</scope>
    <source>
        <strain evidence="1 2">JCM23202</strain>
    </source>
</reference>
<dbReference type="Proteomes" id="UP000526501">
    <property type="component" value="Unassembled WGS sequence"/>
</dbReference>
<evidence type="ECO:0000313" key="1">
    <source>
        <dbReference type="EMBL" id="MBC2605536.1"/>
    </source>
</evidence>
<organism evidence="1 2">
    <name type="scientific">Pelagicoccus albus</name>
    <dbReference type="NCBI Taxonomy" id="415222"/>
    <lineage>
        <taxon>Bacteria</taxon>
        <taxon>Pseudomonadati</taxon>
        <taxon>Verrucomicrobiota</taxon>
        <taxon>Opitutia</taxon>
        <taxon>Puniceicoccales</taxon>
        <taxon>Pelagicoccaceae</taxon>
        <taxon>Pelagicoccus</taxon>
    </lineage>
</organism>
<dbReference type="EMBL" id="JACHVC010000006">
    <property type="protein sequence ID" value="MBC2605536.1"/>
    <property type="molecule type" value="Genomic_DNA"/>
</dbReference>
<protein>
    <submittedName>
        <fullName evidence="1">Spermidine synthase</fullName>
    </submittedName>
</protein>
<dbReference type="InterPro" id="IPR029063">
    <property type="entry name" value="SAM-dependent_MTases_sf"/>
</dbReference>
<evidence type="ECO:0000313" key="2">
    <source>
        <dbReference type="Proteomes" id="UP000526501"/>
    </source>
</evidence>
<comment type="caution">
    <text evidence="1">The sequence shown here is derived from an EMBL/GenBank/DDBJ whole genome shotgun (WGS) entry which is preliminary data.</text>
</comment>
<accession>A0A7X1B4K4</accession>
<dbReference type="SUPFAM" id="SSF53335">
    <property type="entry name" value="S-adenosyl-L-methionine-dependent methyltransferases"/>
    <property type="match status" value="1"/>
</dbReference>